<reference evidence="2 3" key="1">
    <citation type="submission" date="2023-07" db="EMBL/GenBank/DDBJ databases">
        <title>Genomic Encyclopedia of Type Strains, Phase IV (KMG-IV): sequencing the most valuable type-strain genomes for metagenomic binning, comparative biology and taxonomic classification.</title>
        <authorList>
            <person name="Goeker M."/>
        </authorList>
    </citation>
    <scope>NUCLEOTIDE SEQUENCE [LARGE SCALE GENOMIC DNA]</scope>
    <source>
        <strain evidence="2 3">DSM 9768</strain>
    </source>
</reference>
<gene>
    <name evidence="2" type="ORF">J2S74_002904</name>
</gene>
<sequence>MTVPAVKDKQLLIKEREGERLNRYLKILFGKEKFGFKWSNKETSYTDGKDVYILYELQRPDCRPFTVPELRALRKGHAVHERGHIEYDIIDHYVEWQIDWSSKDKNDWLDNDKYPVQWLQFFGNTMMDGRLENFIALDHPTTKDYLDFNNYDWRFGIRGQYADENQIHDFRECFMSRALGMTDIEDWSPNAVELVDSVQDFIEQGRNDESTKSVLETTLTIIRKVWPTLLEWMDLQGEEPDDFEYENEHQDSQWGEKEEVEENIKRVMRILGRATESDDESDGKAGSSEEDDSPEENSSGSGSSSSEDDNDKEQEDSDTSSSNDESGEDEEDEQPSKPDFSTMLRQEEKQQEKDEQEAEEETAPYQKREEEVEIDEIGPLKAFSDKVSVEPYPRYSLERYNRIKSEVKRKINATSSALSQLLDPTPDEKRRNQRSGRLKASRVWRTDKLGDPSVFDRRKKGTPAKNARALVLNDISGSTSNQFNSSSSRIIDEMRKAQILMVEACEKANLPVASYGFTEEFSCSSGTTANKIYPFKPYGRFTNTEKGFIGGIEPEMGNRDTVSLQWAVNELSNHDEDIRLLIMISDGLPCFSGGENRDTMRHIVQQAEKQGIDVLCLYVGPQDQRIIDEVQYMYPGRSIIVSNHLSRELSRHVKRVIRQRR</sequence>
<evidence type="ECO:0008006" key="4">
    <source>
        <dbReference type="Google" id="ProtNLM"/>
    </source>
</evidence>
<dbReference type="InterPro" id="IPR051928">
    <property type="entry name" value="NorD/CobT"/>
</dbReference>
<feature type="compositionally biased region" description="Basic residues" evidence="1">
    <location>
        <begin position="431"/>
        <end position="442"/>
    </location>
</feature>
<accession>A0ABT9ZXR1</accession>
<dbReference type="PANTHER" id="PTHR41248">
    <property type="entry name" value="NORD PROTEIN"/>
    <property type="match status" value="1"/>
</dbReference>
<evidence type="ECO:0000313" key="3">
    <source>
        <dbReference type="Proteomes" id="UP001230005"/>
    </source>
</evidence>
<feature type="compositionally biased region" description="Acidic residues" evidence="1">
    <location>
        <begin position="306"/>
        <end position="318"/>
    </location>
</feature>
<feature type="compositionally biased region" description="Low complexity" evidence="1">
    <location>
        <begin position="296"/>
        <end position="305"/>
    </location>
</feature>
<feature type="region of interest" description="Disordered" evidence="1">
    <location>
        <begin position="271"/>
        <end position="373"/>
    </location>
</feature>
<dbReference type="Gene3D" id="3.40.50.410">
    <property type="entry name" value="von Willebrand factor, type A domain"/>
    <property type="match status" value="1"/>
</dbReference>
<organism evidence="2 3">
    <name type="scientific">Evansella vedderi</name>
    <dbReference type="NCBI Taxonomy" id="38282"/>
    <lineage>
        <taxon>Bacteria</taxon>
        <taxon>Bacillati</taxon>
        <taxon>Bacillota</taxon>
        <taxon>Bacilli</taxon>
        <taxon>Bacillales</taxon>
        <taxon>Bacillaceae</taxon>
        <taxon>Evansella</taxon>
    </lineage>
</organism>
<dbReference type="Proteomes" id="UP001230005">
    <property type="component" value="Unassembled WGS sequence"/>
</dbReference>
<name>A0ABT9ZXR1_9BACI</name>
<protein>
    <recommendedName>
        <fullName evidence="4">VWFA domain-containing protein</fullName>
    </recommendedName>
</protein>
<dbReference type="SUPFAM" id="SSF53300">
    <property type="entry name" value="vWA-like"/>
    <property type="match status" value="1"/>
</dbReference>
<dbReference type="RefSeq" id="WP_307326453.1">
    <property type="nucleotide sequence ID" value="NZ_JAUSUG010000011.1"/>
</dbReference>
<feature type="region of interest" description="Disordered" evidence="1">
    <location>
        <begin position="418"/>
        <end position="443"/>
    </location>
</feature>
<dbReference type="PANTHER" id="PTHR41248:SF1">
    <property type="entry name" value="NORD PROTEIN"/>
    <property type="match status" value="1"/>
</dbReference>
<evidence type="ECO:0000313" key="2">
    <source>
        <dbReference type="EMBL" id="MDQ0255522.1"/>
    </source>
</evidence>
<dbReference type="EMBL" id="JAUSUG010000011">
    <property type="protein sequence ID" value="MDQ0255522.1"/>
    <property type="molecule type" value="Genomic_DNA"/>
</dbReference>
<keyword evidence="3" id="KW-1185">Reference proteome</keyword>
<evidence type="ECO:0000256" key="1">
    <source>
        <dbReference type="SAM" id="MobiDB-lite"/>
    </source>
</evidence>
<comment type="caution">
    <text evidence="2">The sequence shown here is derived from an EMBL/GenBank/DDBJ whole genome shotgun (WGS) entry which is preliminary data.</text>
</comment>
<proteinExistence type="predicted"/>
<dbReference type="InterPro" id="IPR036465">
    <property type="entry name" value="vWFA_dom_sf"/>
</dbReference>